<reference evidence="3" key="1">
    <citation type="submission" date="2018-10" db="EMBL/GenBank/DDBJ databases">
        <authorList>
            <person name="Vincent A.T."/>
            <person name="Schiettekatte O."/>
            <person name="Bourhy P."/>
            <person name="Veyrier F.J."/>
            <person name="Picardeau M."/>
        </authorList>
    </citation>
    <scope>NUCLEOTIDE SEQUENCE</scope>
    <source>
        <strain evidence="3">201702690</strain>
    </source>
</reference>
<dbReference type="InterPro" id="IPR015422">
    <property type="entry name" value="PyrdxlP-dep_Trfase_small"/>
</dbReference>
<dbReference type="GO" id="GO:0030170">
    <property type="term" value="F:pyridoxal phosphate binding"/>
    <property type="evidence" value="ECO:0007669"/>
    <property type="project" value="InterPro"/>
</dbReference>
<feature type="domain" description="Aminotransferase class I/classII large" evidence="1">
    <location>
        <begin position="64"/>
        <end position="404"/>
    </location>
</feature>
<dbReference type="Proteomes" id="UP000297946">
    <property type="component" value="Unassembled WGS sequence"/>
</dbReference>
<accession>A0A5F1ZWU1</accession>
<dbReference type="Gene3D" id="3.90.1150.10">
    <property type="entry name" value="Aspartate Aminotransferase, domain 1"/>
    <property type="match status" value="1"/>
</dbReference>
<dbReference type="OrthoDB" id="9802328at2"/>
<dbReference type="SUPFAM" id="SSF53383">
    <property type="entry name" value="PLP-dependent transferases"/>
    <property type="match status" value="1"/>
</dbReference>
<dbReference type="GO" id="GO:0008483">
    <property type="term" value="F:transaminase activity"/>
    <property type="evidence" value="ECO:0007669"/>
    <property type="project" value="UniProtKB-KW"/>
</dbReference>
<dbReference type="PANTHER" id="PTHR45744">
    <property type="entry name" value="TYROSINE AMINOTRANSFERASE"/>
    <property type="match status" value="1"/>
</dbReference>
<comment type="caution">
    <text evidence="2">The sequence shown here is derived from an EMBL/GenBank/DDBJ whole genome shotgun (WGS) entry which is preliminary data.</text>
</comment>
<dbReference type="InterPro" id="IPR015421">
    <property type="entry name" value="PyrdxlP-dep_Trfase_major"/>
</dbReference>
<dbReference type="InterPro" id="IPR015424">
    <property type="entry name" value="PyrdxlP-dep_Trfase"/>
</dbReference>
<dbReference type="CDD" id="cd00609">
    <property type="entry name" value="AAT_like"/>
    <property type="match status" value="1"/>
</dbReference>
<dbReference type="EMBL" id="RQGC01000004">
    <property type="protein sequence ID" value="TGL42035.1"/>
    <property type="molecule type" value="Genomic_DNA"/>
</dbReference>
<reference evidence="4 5" key="2">
    <citation type="journal article" date="2019" name="PLoS Negl. Trop. Dis.">
        <title>Revisiting the worldwide diversity of Leptospira species in the environment.</title>
        <authorList>
            <person name="Vincent A.T."/>
            <person name="Schiettekatte O."/>
            <person name="Bourhy P."/>
            <person name="Veyrier F.J."/>
            <person name="Picardeau M."/>
        </authorList>
    </citation>
    <scope>NUCLEOTIDE SEQUENCE [LARGE SCALE GENOMIC DNA]</scope>
    <source>
        <strain evidence="4">201702690</strain>
        <strain evidence="2 5">SSW18</strain>
    </source>
</reference>
<sequence>MIGPEEFPLFSQRFEFHSGENELYFLVKQYKEKEENWIDLTLSNPTKARLVYPSEAILHSLSKPGGIEYDPNPKGILSARETVSLYYRERGLDLLAEDLFLVSSSSEAYSYLIKLLCDPGDQLLIPSPGYPLFEFVSMMDSVDFDSYQLEEGSDWKINFSDLESKITSKTKIVFVVSPNNPTGNILSPEEFEKLKALAKKKKFAIVIDEVFIDYVEDPSLPRIDPSHSDVPIFTVNGISKILALPQMKLSWIHVSGQADWKSECKERLEIIADTYLSVGTPIQLALPELFQWRKMIQGQVQRRIQRNLQIIESQINGMRETEVAGVPGSQKDLPKIRIQNPQGGWYSILRSDLWKEEEEFCLQLLKEEKVLIHSGPMFGFTEGSGFLVLSLILENDVLEEGLNRLIRFANRYK</sequence>
<dbReference type="EMBL" id="RQER01000006">
    <property type="protein sequence ID" value="TGK01515.1"/>
    <property type="molecule type" value="Genomic_DNA"/>
</dbReference>
<evidence type="ECO:0000259" key="1">
    <source>
        <dbReference type="Pfam" id="PF00155"/>
    </source>
</evidence>
<name>A0A5F1ZWU1_9LEPT</name>
<proteinExistence type="predicted"/>
<dbReference type="AlphaFoldDB" id="A0A5F1ZWU1"/>
<organism evidence="2 5">
    <name type="scientific">Leptospira langatensis</name>
    <dbReference type="NCBI Taxonomy" id="2484983"/>
    <lineage>
        <taxon>Bacteria</taxon>
        <taxon>Pseudomonadati</taxon>
        <taxon>Spirochaetota</taxon>
        <taxon>Spirochaetia</taxon>
        <taxon>Leptospirales</taxon>
        <taxon>Leptospiraceae</taxon>
        <taxon>Leptospira</taxon>
    </lineage>
</organism>
<keyword evidence="2" id="KW-0808">Transferase</keyword>
<dbReference type="Pfam" id="PF00155">
    <property type="entry name" value="Aminotran_1_2"/>
    <property type="match status" value="1"/>
</dbReference>
<evidence type="ECO:0000313" key="5">
    <source>
        <dbReference type="Proteomes" id="UP000297946"/>
    </source>
</evidence>
<dbReference type="Gene3D" id="3.40.640.10">
    <property type="entry name" value="Type I PLP-dependent aspartate aminotransferase-like (Major domain)"/>
    <property type="match status" value="1"/>
</dbReference>
<keyword evidence="2" id="KW-0032">Aminotransferase</keyword>
<gene>
    <name evidence="2" type="ORF">EHO57_11380</name>
    <name evidence="3" type="ORF">EHQ53_07490</name>
</gene>
<evidence type="ECO:0000313" key="2">
    <source>
        <dbReference type="EMBL" id="TGK01515.1"/>
    </source>
</evidence>
<dbReference type="PANTHER" id="PTHR45744:SF2">
    <property type="entry name" value="TYROSINE AMINOTRANSFERASE"/>
    <property type="match status" value="1"/>
</dbReference>
<dbReference type="Proteomes" id="UP000297273">
    <property type="component" value="Unassembled WGS sequence"/>
</dbReference>
<protein>
    <submittedName>
        <fullName evidence="2">Pyridoxal phosphate-dependent aminotransferase</fullName>
    </submittedName>
</protein>
<dbReference type="InterPro" id="IPR004839">
    <property type="entry name" value="Aminotransferase_I/II_large"/>
</dbReference>
<dbReference type="RefSeq" id="WP_135644662.1">
    <property type="nucleotide sequence ID" value="NZ_RQER01000006.1"/>
</dbReference>
<evidence type="ECO:0000313" key="3">
    <source>
        <dbReference type="EMBL" id="TGL42035.1"/>
    </source>
</evidence>
<keyword evidence="4" id="KW-1185">Reference proteome</keyword>
<evidence type="ECO:0000313" key="4">
    <source>
        <dbReference type="Proteomes" id="UP000297273"/>
    </source>
</evidence>